<keyword evidence="1" id="KW-0812">Transmembrane</keyword>
<evidence type="ECO:0000256" key="1">
    <source>
        <dbReference type="SAM" id="Phobius"/>
    </source>
</evidence>
<dbReference type="AlphaFoldDB" id="A0AAV4UFF6"/>
<name>A0AAV4UFF6_CAEEX</name>
<keyword evidence="1" id="KW-1133">Transmembrane helix</keyword>
<feature type="transmembrane region" description="Helical" evidence="1">
    <location>
        <begin position="94"/>
        <end position="111"/>
    </location>
</feature>
<dbReference type="EMBL" id="BPLR01012770">
    <property type="protein sequence ID" value="GIY56450.1"/>
    <property type="molecule type" value="Genomic_DNA"/>
</dbReference>
<accession>A0AAV4UFF6</accession>
<gene>
    <name evidence="2" type="ORF">CEXT_217221</name>
</gene>
<sequence>MCVGNICRCEEDPSYEILHSQNRSFINEGFKVSSKEAEKRGGQAKDPNGIHSMVVITHCNIKICWVPSCRNLPFCFTVTGTFFAIFIDKKWFKISDYIAIFIALVSYYQLIL</sequence>
<dbReference type="Proteomes" id="UP001054945">
    <property type="component" value="Unassembled WGS sequence"/>
</dbReference>
<protein>
    <submittedName>
        <fullName evidence="2">Uncharacterized protein</fullName>
    </submittedName>
</protein>
<organism evidence="2 3">
    <name type="scientific">Caerostris extrusa</name>
    <name type="common">Bark spider</name>
    <name type="synonym">Caerostris bankana</name>
    <dbReference type="NCBI Taxonomy" id="172846"/>
    <lineage>
        <taxon>Eukaryota</taxon>
        <taxon>Metazoa</taxon>
        <taxon>Ecdysozoa</taxon>
        <taxon>Arthropoda</taxon>
        <taxon>Chelicerata</taxon>
        <taxon>Arachnida</taxon>
        <taxon>Araneae</taxon>
        <taxon>Araneomorphae</taxon>
        <taxon>Entelegynae</taxon>
        <taxon>Araneoidea</taxon>
        <taxon>Araneidae</taxon>
        <taxon>Caerostris</taxon>
    </lineage>
</organism>
<proteinExistence type="predicted"/>
<evidence type="ECO:0000313" key="3">
    <source>
        <dbReference type="Proteomes" id="UP001054945"/>
    </source>
</evidence>
<keyword evidence="1" id="KW-0472">Membrane</keyword>
<keyword evidence="3" id="KW-1185">Reference proteome</keyword>
<reference evidence="2 3" key="1">
    <citation type="submission" date="2021-06" db="EMBL/GenBank/DDBJ databases">
        <title>Caerostris extrusa draft genome.</title>
        <authorList>
            <person name="Kono N."/>
            <person name="Arakawa K."/>
        </authorList>
    </citation>
    <scope>NUCLEOTIDE SEQUENCE [LARGE SCALE GENOMIC DNA]</scope>
</reference>
<comment type="caution">
    <text evidence="2">The sequence shown here is derived from an EMBL/GenBank/DDBJ whole genome shotgun (WGS) entry which is preliminary data.</text>
</comment>
<evidence type="ECO:0000313" key="2">
    <source>
        <dbReference type="EMBL" id="GIY56450.1"/>
    </source>
</evidence>